<dbReference type="OrthoDB" id="9806267at2"/>
<dbReference type="CDD" id="cd02696">
    <property type="entry name" value="MurNAc-LAA"/>
    <property type="match status" value="1"/>
</dbReference>
<dbReference type="GO" id="GO:0009253">
    <property type="term" value="P:peptidoglycan catabolic process"/>
    <property type="evidence" value="ECO:0007669"/>
    <property type="project" value="InterPro"/>
</dbReference>
<dbReference type="SMART" id="SM00646">
    <property type="entry name" value="Ami_3"/>
    <property type="match status" value="1"/>
</dbReference>
<reference evidence="6 7" key="1">
    <citation type="submission" date="2019-07" db="EMBL/GenBank/DDBJ databases">
        <title>Insights of Desulfuromonas acetexigens electromicrobiology.</title>
        <authorList>
            <person name="Katuri K."/>
            <person name="Sapireddy V."/>
            <person name="Shaw D.R."/>
            <person name="Saikaly P."/>
        </authorList>
    </citation>
    <scope>NUCLEOTIDE SEQUENCE [LARGE SCALE GENOMIC DNA]</scope>
    <source>
        <strain evidence="6 7">2873</strain>
    </source>
</reference>
<dbReference type="InterPro" id="IPR050695">
    <property type="entry name" value="N-acetylmuramoyl_amidase_3"/>
</dbReference>
<dbReference type="PANTHER" id="PTHR30404:SF0">
    <property type="entry name" value="N-ACETYLMURAMOYL-L-ALANINE AMIDASE AMIC"/>
    <property type="match status" value="1"/>
</dbReference>
<dbReference type="SUPFAM" id="SSF53187">
    <property type="entry name" value="Zn-dependent exopeptidases"/>
    <property type="match status" value="1"/>
</dbReference>
<dbReference type="GO" id="GO:0008745">
    <property type="term" value="F:N-acetylmuramoyl-L-alanine amidase activity"/>
    <property type="evidence" value="ECO:0007669"/>
    <property type="project" value="UniProtKB-EC"/>
</dbReference>
<dbReference type="Pfam" id="PF01520">
    <property type="entry name" value="Amidase_3"/>
    <property type="match status" value="1"/>
</dbReference>
<dbReference type="Gene3D" id="3.40.630.40">
    <property type="entry name" value="Zn-dependent exopeptidases"/>
    <property type="match status" value="1"/>
</dbReference>
<feature type="domain" description="MurNAc-LAA" evidence="5">
    <location>
        <begin position="261"/>
        <end position="412"/>
    </location>
</feature>
<proteinExistence type="predicted"/>
<keyword evidence="3" id="KW-0378">Hydrolase</keyword>
<dbReference type="AlphaFoldDB" id="A0A550JLB9"/>
<dbReference type="Proteomes" id="UP000317155">
    <property type="component" value="Unassembled WGS sequence"/>
</dbReference>
<evidence type="ECO:0000313" key="6">
    <source>
        <dbReference type="EMBL" id="TRO84015.1"/>
    </source>
</evidence>
<dbReference type="GO" id="GO:0030288">
    <property type="term" value="C:outer membrane-bounded periplasmic space"/>
    <property type="evidence" value="ECO:0007669"/>
    <property type="project" value="TreeGrafter"/>
</dbReference>
<dbReference type="InterPro" id="IPR021731">
    <property type="entry name" value="AMIN_dom"/>
</dbReference>
<name>A0A550JLB9_9BACT</name>
<gene>
    <name evidence="6" type="ORF">FL622_02210</name>
</gene>
<dbReference type="Gene3D" id="2.60.40.3500">
    <property type="match status" value="1"/>
</dbReference>
<dbReference type="InterPro" id="IPR002508">
    <property type="entry name" value="MurNAc-LAA_cat"/>
</dbReference>
<dbReference type="Pfam" id="PF11741">
    <property type="entry name" value="AMIN"/>
    <property type="match status" value="1"/>
</dbReference>
<evidence type="ECO:0000256" key="2">
    <source>
        <dbReference type="ARBA" id="ARBA00011901"/>
    </source>
</evidence>
<dbReference type="EC" id="3.5.1.28" evidence="2"/>
<evidence type="ECO:0000259" key="5">
    <source>
        <dbReference type="SMART" id="SM00646"/>
    </source>
</evidence>
<comment type="caution">
    <text evidence="6">The sequence shown here is derived from an EMBL/GenBank/DDBJ whole genome shotgun (WGS) entry which is preliminary data.</text>
</comment>
<dbReference type="FunFam" id="3.40.630.40:FF:000005">
    <property type="entry name" value="N-acetylmuramoyl-L-alanine amidase (AmiA)"/>
    <property type="match status" value="1"/>
</dbReference>
<keyword evidence="7" id="KW-1185">Reference proteome</keyword>
<dbReference type="PANTHER" id="PTHR30404">
    <property type="entry name" value="N-ACETYLMURAMOYL-L-ALANINE AMIDASE"/>
    <property type="match status" value="1"/>
</dbReference>
<evidence type="ECO:0000256" key="4">
    <source>
        <dbReference type="SAM" id="MobiDB-lite"/>
    </source>
</evidence>
<accession>A0A550JLB9</accession>
<organism evidence="6 7">
    <name type="scientific">Trichloromonas acetexigens</name>
    <dbReference type="NCBI Taxonomy" id="38815"/>
    <lineage>
        <taxon>Bacteria</taxon>
        <taxon>Pseudomonadati</taxon>
        <taxon>Thermodesulfobacteriota</taxon>
        <taxon>Desulfuromonadia</taxon>
        <taxon>Desulfuromonadales</taxon>
        <taxon>Trichloromonadaceae</taxon>
        <taxon>Trichloromonas</taxon>
    </lineage>
</organism>
<feature type="region of interest" description="Disordered" evidence="4">
    <location>
        <begin position="1"/>
        <end position="20"/>
    </location>
</feature>
<evidence type="ECO:0000256" key="3">
    <source>
        <dbReference type="ARBA" id="ARBA00022801"/>
    </source>
</evidence>
<evidence type="ECO:0000256" key="1">
    <source>
        <dbReference type="ARBA" id="ARBA00001561"/>
    </source>
</evidence>
<evidence type="ECO:0000313" key="7">
    <source>
        <dbReference type="Proteomes" id="UP000317155"/>
    </source>
</evidence>
<dbReference type="EMBL" id="VJVV01000001">
    <property type="protein sequence ID" value="TRO84015.1"/>
    <property type="molecule type" value="Genomic_DNA"/>
</dbReference>
<protein>
    <recommendedName>
        <fullName evidence="2">N-acetylmuramoyl-L-alanine amidase</fullName>
        <ecNumber evidence="2">3.5.1.28</ecNumber>
    </recommendedName>
</protein>
<comment type="catalytic activity">
    <reaction evidence="1">
        <text>Hydrolyzes the link between N-acetylmuramoyl residues and L-amino acid residues in certain cell-wall glycopeptides.</text>
        <dbReference type="EC" id="3.5.1.28"/>
    </reaction>
</comment>
<sequence length="424" mass="45551">MAVATEMLAEPPAPDSAGSVAATPSAVLPAAGEALLTGVRYWSKPGYTRIVVDLEGTPEFTANVLPADTTSGMPPRIYLDIKKVRPAANLTENMQVDDGLLRQVRAARFDPTTMRVVLDLVAYHSYKTFTLPDPYRIVVDVYGDEKAVLSAAPEAELRAAPPAEKKPIPPPAKIPAAVAKKPVEVPRKASISGPAAGLRRIVVDAGHGGKDPGAIGPSGLQEKNITLAMAKLLKTELERELGCQVILTRDRDVFIPLEERTAIANKVGADLFISVHANASHNKSAYGVETYYLNFSKNDKAAAVAARENGISLKQVGDLELILFDLMANAKINESSRLAAEIQNSLVRDLKREYPDVRDLGVKQGPFYVLVGATMPSVLVEAAFISHKREETRLASREFQLQTSAAIVKGVLNYASALKQVAGK</sequence>